<evidence type="ECO:0000256" key="2">
    <source>
        <dbReference type="ARBA" id="ARBA00022692"/>
    </source>
</evidence>
<evidence type="ECO:0000313" key="9">
    <source>
        <dbReference type="Proteomes" id="UP000007174"/>
    </source>
</evidence>
<gene>
    <name evidence="8" type="ORF">CH063_05586</name>
</gene>
<protein>
    <submittedName>
        <fullName evidence="8">CFEM domain-containing protein</fullName>
    </submittedName>
</protein>
<comment type="similarity">
    <text evidence="5">Belongs to the SAT4 family.</text>
</comment>
<dbReference type="AlphaFoldDB" id="H1UZI0"/>
<evidence type="ECO:0000256" key="5">
    <source>
        <dbReference type="ARBA" id="ARBA00038359"/>
    </source>
</evidence>
<sequence length="127" mass="14697">DLGFGQDIWMISPDQVTQILCIFFFSEIMYAIVITMTKISVVLFYLRIFYEPSFRKACLAIFTITVLFGIWHILQILLVSWPVSYNWTFWDGRHTGRRGHVKIFSFVNGGINIALDLSLCVLPVTQL</sequence>
<dbReference type="Pfam" id="PF20684">
    <property type="entry name" value="Fung_rhodopsin"/>
    <property type="match status" value="1"/>
</dbReference>
<feature type="domain" description="Rhodopsin" evidence="7">
    <location>
        <begin position="3"/>
        <end position="126"/>
    </location>
</feature>
<reference evidence="9" key="1">
    <citation type="journal article" date="2012" name="Nat. Genet.">
        <title>Lifestyle transitions in plant pathogenic Colletotrichum fungi deciphered by genome and transcriptome analyses.</title>
        <authorList>
            <person name="O'Connell R.J."/>
            <person name="Thon M.R."/>
            <person name="Hacquard S."/>
            <person name="Amyotte S.G."/>
            <person name="Kleemann J."/>
            <person name="Torres M.F."/>
            <person name="Damm U."/>
            <person name="Buiate E.A."/>
            <person name="Epstein L."/>
            <person name="Alkan N."/>
            <person name="Altmueller J."/>
            <person name="Alvarado-Balderrama L."/>
            <person name="Bauser C.A."/>
            <person name="Becker C."/>
            <person name="Birren B.W."/>
            <person name="Chen Z."/>
            <person name="Choi J."/>
            <person name="Crouch J.A."/>
            <person name="Duvick J.P."/>
            <person name="Farman M.A."/>
            <person name="Gan P."/>
            <person name="Heiman D."/>
            <person name="Henrissat B."/>
            <person name="Howard R.J."/>
            <person name="Kabbage M."/>
            <person name="Koch C."/>
            <person name="Kracher B."/>
            <person name="Kubo Y."/>
            <person name="Law A.D."/>
            <person name="Lebrun M.-H."/>
            <person name="Lee Y.-H."/>
            <person name="Miyara I."/>
            <person name="Moore N."/>
            <person name="Neumann U."/>
            <person name="Nordstroem K."/>
            <person name="Panaccione D.G."/>
            <person name="Panstruga R."/>
            <person name="Place M."/>
            <person name="Proctor R.H."/>
            <person name="Prusky D."/>
            <person name="Rech G."/>
            <person name="Reinhardt R."/>
            <person name="Rollins J.A."/>
            <person name="Rounsley S."/>
            <person name="Schardl C.L."/>
            <person name="Schwartz D.C."/>
            <person name="Shenoy N."/>
            <person name="Shirasu K."/>
            <person name="Sikhakolli U.R."/>
            <person name="Stueber K."/>
            <person name="Sukno S.A."/>
            <person name="Sweigard J.A."/>
            <person name="Takano Y."/>
            <person name="Takahara H."/>
            <person name="Trail F."/>
            <person name="van der Does H.C."/>
            <person name="Voll L.M."/>
            <person name="Will I."/>
            <person name="Young S."/>
            <person name="Zeng Q."/>
            <person name="Zhang J."/>
            <person name="Zhou S."/>
            <person name="Dickman M.B."/>
            <person name="Schulze-Lefert P."/>
            <person name="Ver Loren van Themaat E."/>
            <person name="Ma L.-J."/>
            <person name="Vaillancourt L.J."/>
        </authorList>
    </citation>
    <scope>NUCLEOTIDE SEQUENCE [LARGE SCALE GENOMIC DNA]</scope>
    <source>
        <strain evidence="9">IMI 349063</strain>
    </source>
</reference>
<dbReference type="STRING" id="759273.H1UZI0"/>
<dbReference type="VEuPathDB" id="FungiDB:CH63R_03224"/>
<dbReference type="InterPro" id="IPR049326">
    <property type="entry name" value="Rhodopsin_dom_fungi"/>
</dbReference>
<dbReference type="GO" id="GO:0016020">
    <property type="term" value="C:membrane"/>
    <property type="evidence" value="ECO:0007669"/>
    <property type="project" value="UniProtKB-SubCell"/>
</dbReference>
<organism evidence="8 9">
    <name type="scientific">Colletotrichum higginsianum (strain IMI 349063)</name>
    <name type="common">Crucifer anthracnose fungus</name>
    <dbReference type="NCBI Taxonomy" id="759273"/>
    <lineage>
        <taxon>Eukaryota</taxon>
        <taxon>Fungi</taxon>
        <taxon>Dikarya</taxon>
        <taxon>Ascomycota</taxon>
        <taxon>Pezizomycotina</taxon>
        <taxon>Sordariomycetes</taxon>
        <taxon>Hypocreomycetidae</taxon>
        <taxon>Glomerellales</taxon>
        <taxon>Glomerellaceae</taxon>
        <taxon>Colletotrichum</taxon>
        <taxon>Colletotrichum destructivum species complex</taxon>
    </lineage>
</organism>
<evidence type="ECO:0000313" key="8">
    <source>
        <dbReference type="EMBL" id="CCF33381.1"/>
    </source>
</evidence>
<dbReference type="PANTHER" id="PTHR33048">
    <property type="entry name" value="PTH11-LIKE INTEGRAL MEMBRANE PROTEIN (AFU_ORTHOLOGUE AFUA_5G11245)"/>
    <property type="match status" value="1"/>
</dbReference>
<feature type="transmembrane region" description="Helical" evidence="6">
    <location>
        <begin position="16"/>
        <end position="46"/>
    </location>
</feature>
<feature type="transmembrane region" description="Helical" evidence="6">
    <location>
        <begin position="58"/>
        <end position="83"/>
    </location>
</feature>
<keyword evidence="3 6" id="KW-1133">Transmembrane helix</keyword>
<dbReference type="InterPro" id="IPR052337">
    <property type="entry name" value="SAT4-like"/>
</dbReference>
<evidence type="ECO:0000259" key="7">
    <source>
        <dbReference type="Pfam" id="PF20684"/>
    </source>
</evidence>
<evidence type="ECO:0000256" key="6">
    <source>
        <dbReference type="SAM" id="Phobius"/>
    </source>
</evidence>
<proteinExistence type="inferred from homology"/>
<dbReference type="Proteomes" id="UP000007174">
    <property type="component" value="Unassembled WGS sequence"/>
</dbReference>
<name>H1UZI0_COLHI</name>
<keyword evidence="4 6" id="KW-0472">Membrane</keyword>
<evidence type="ECO:0000256" key="4">
    <source>
        <dbReference type="ARBA" id="ARBA00023136"/>
    </source>
</evidence>
<feature type="non-terminal residue" evidence="8">
    <location>
        <position position="1"/>
    </location>
</feature>
<dbReference type="PANTHER" id="PTHR33048:SF160">
    <property type="entry name" value="SAT4 FAMILY MEMBRANE PROTEIN"/>
    <property type="match status" value="1"/>
</dbReference>
<dbReference type="HOGENOM" id="CLU_028200_25_2_1"/>
<dbReference type="eggNOG" id="ENOG502SJNT">
    <property type="taxonomic scope" value="Eukaryota"/>
</dbReference>
<comment type="subcellular location">
    <subcellularLocation>
        <location evidence="1">Membrane</location>
        <topology evidence="1">Multi-pass membrane protein</topology>
    </subcellularLocation>
</comment>
<accession>H1UZI0</accession>
<evidence type="ECO:0000256" key="1">
    <source>
        <dbReference type="ARBA" id="ARBA00004141"/>
    </source>
</evidence>
<evidence type="ECO:0000256" key="3">
    <source>
        <dbReference type="ARBA" id="ARBA00022989"/>
    </source>
</evidence>
<keyword evidence="2 6" id="KW-0812">Transmembrane</keyword>
<dbReference type="EMBL" id="CACQ02000734">
    <property type="protein sequence ID" value="CCF33381.1"/>
    <property type="molecule type" value="Genomic_DNA"/>
</dbReference>